<reference evidence="3" key="1">
    <citation type="submission" date="2023-07" db="EMBL/GenBank/DDBJ databases">
        <title>Chryseobacterium sp. GMJ5 Genome sequencing and assembly.</title>
        <authorList>
            <person name="Jung Y."/>
        </authorList>
    </citation>
    <scope>NUCLEOTIDE SEQUENCE [LARGE SCALE GENOMIC DNA]</scope>
    <source>
        <strain evidence="3">GMJ5</strain>
    </source>
</reference>
<accession>A0ABT2VTA0</accession>
<evidence type="ECO:0008006" key="4">
    <source>
        <dbReference type="Google" id="ProtNLM"/>
    </source>
</evidence>
<feature type="transmembrane region" description="Helical" evidence="1">
    <location>
        <begin position="6"/>
        <end position="25"/>
    </location>
</feature>
<evidence type="ECO:0000256" key="1">
    <source>
        <dbReference type="SAM" id="Phobius"/>
    </source>
</evidence>
<dbReference type="RefSeq" id="WP_262989075.1">
    <property type="nucleotide sequence ID" value="NZ_JAOTEN010000001.1"/>
</dbReference>
<dbReference type="Proteomes" id="UP001208114">
    <property type="component" value="Unassembled WGS sequence"/>
</dbReference>
<evidence type="ECO:0000313" key="2">
    <source>
        <dbReference type="EMBL" id="MCU7613228.1"/>
    </source>
</evidence>
<proteinExistence type="predicted"/>
<dbReference type="EMBL" id="JAOTEN010000001">
    <property type="protein sequence ID" value="MCU7613228.1"/>
    <property type="molecule type" value="Genomic_DNA"/>
</dbReference>
<evidence type="ECO:0000313" key="3">
    <source>
        <dbReference type="Proteomes" id="UP001208114"/>
    </source>
</evidence>
<keyword evidence="1" id="KW-1133">Transmembrane helix</keyword>
<sequence length="222" mass="25720">MDNKPIWRTILSVGLCLFAVVRLVMTCSKSSRNGSYTDTSYQDMNRLMEQSRGYQNESQHSDNDLFYKSYEDLALLTEPEKALNNVMKLDKDTLFPLDMTAKIKVIKNSYIQKSYDDTLKTAIKLPDNTSIFVHSYEGNGDLVDNFKSVKRKKEIKNLTFKLDHPDTKYVSYNYTDQGERYNGLALVTKENNHFTFIEFENNKISKDQLELKTLAFIAEIAK</sequence>
<gene>
    <name evidence="2" type="ORF">N0B16_02165</name>
</gene>
<keyword evidence="1" id="KW-0812">Transmembrane</keyword>
<name>A0ABT2VTA0_9FLAO</name>
<keyword evidence="1" id="KW-0472">Membrane</keyword>
<keyword evidence="3" id="KW-1185">Reference proteome</keyword>
<protein>
    <recommendedName>
        <fullName evidence="4">Lipoprotein</fullName>
    </recommendedName>
</protein>
<organism evidence="2 3">
    <name type="scientific">Chryseobacterium gilvum</name>
    <dbReference type="NCBI Taxonomy" id="2976534"/>
    <lineage>
        <taxon>Bacteria</taxon>
        <taxon>Pseudomonadati</taxon>
        <taxon>Bacteroidota</taxon>
        <taxon>Flavobacteriia</taxon>
        <taxon>Flavobacteriales</taxon>
        <taxon>Weeksellaceae</taxon>
        <taxon>Chryseobacterium group</taxon>
        <taxon>Chryseobacterium</taxon>
    </lineage>
</organism>
<comment type="caution">
    <text evidence="2">The sequence shown here is derived from an EMBL/GenBank/DDBJ whole genome shotgun (WGS) entry which is preliminary data.</text>
</comment>